<dbReference type="AlphaFoldDB" id="A0A3B0YKD1"/>
<name>A0A3B0YKD1_9ZZZZ</name>
<feature type="transmembrane region" description="Helical" evidence="1">
    <location>
        <begin position="7"/>
        <end position="32"/>
    </location>
</feature>
<keyword evidence="1" id="KW-0812">Transmembrane</keyword>
<evidence type="ECO:0000256" key="1">
    <source>
        <dbReference type="SAM" id="Phobius"/>
    </source>
</evidence>
<keyword evidence="1" id="KW-0472">Membrane</keyword>
<evidence type="ECO:0000313" key="2">
    <source>
        <dbReference type="EMBL" id="VAW75997.1"/>
    </source>
</evidence>
<gene>
    <name evidence="2" type="ORF">MNBD_GAMMA12-2664</name>
</gene>
<keyword evidence="1" id="KW-1133">Transmembrane helix</keyword>
<protein>
    <submittedName>
        <fullName evidence="2">Uncharacterized protein</fullName>
    </submittedName>
</protein>
<sequence>MFKKSLTIIWVSVILTPIFYFLALFFLVPAIYDIQWYFTSQSFYQQYFQNTTPPLNTKEIARWSKISGPRSSNGCHSFAGVLLETSLVEKDIQRHVNSIKSRKFSPFLGKLTVSHFYWVDEAIRIQDTFLYPVGVAVLIKKLNSYRRKDIKNYFIVFIGRDFKSSWSMRCH</sequence>
<reference evidence="2" key="1">
    <citation type="submission" date="2018-06" db="EMBL/GenBank/DDBJ databases">
        <authorList>
            <person name="Zhirakovskaya E."/>
        </authorList>
    </citation>
    <scope>NUCLEOTIDE SEQUENCE</scope>
</reference>
<organism evidence="2">
    <name type="scientific">hydrothermal vent metagenome</name>
    <dbReference type="NCBI Taxonomy" id="652676"/>
    <lineage>
        <taxon>unclassified sequences</taxon>
        <taxon>metagenomes</taxon>
        <taxon>ecological metagenomes</taxon>
    </lineage>
</organism>
<proteinExistence type="predicted"/>
<accession>A0A3B0YKD1</accession>
<dbReference type="EMBL" id="UOFL01000096">
    <property type="protein sequence ID" value="VAW75997.1"/>
    <property type="molecule type" value="Genomic_DNA"/>
</dbReference>